<organism evidence="1">
    <name type="scientific">Rhizophora mucronata</name>
    <name type="common">Asiatic mangrove</name>
    <dbReference type="NCBI Taxonomy" id="61149"/>
    <lineage>
        <taxon>Eukaryota</taxon>
        <taxon>Viridiplantae</taxon>
        <taxon>Streptophyta</taxon>
        <taxon>Embryophyta</taxon>
        <taxon>Tracheophyta</taxon>
        <taxon>Spermatophyta</taxon>
        <taxon>Magnoliopsida</taxon>
        <taxon>eudicotyledons</taxon>
        <taxon>Gunneridae</taxon>
        <taxon>Pentapetalae</taxon>
        <taxon>rosids</taxon>
        <taxon>fabids</taxon>
        <taxon>Malpighiales</taxon>
        <taxon>Rhizophoraceae</taxon>
        <taxon>Rhizophora</taxon>
    </lineage>
</organism>
<dbReference type="EMBL" id="GGEC01064626">
    <property type="protein sequence ID" value="MBX45110.1"/>
    <property type="molecule type" value="Transcribed_RNA"/>
</dbReference>
<protein>
    <submittedName>
        <fullName evidence="1">Uncharacterized protein</fullName>
    </submittedName>
</protein>
<name>A0A2P2NRR9_RHIMU</name>
<proteinExistence type="predicted"/>
<accession>A0A2P2NRR9</accession>
<reference evidence="1" key="1">
    <citation type="submission" date="2018-02" db="EMBL/GenBank/DDBJ databases">
        <title>Rhizophora mucronata_Transcriptome.</title>
        <authorList>
            <person name="Meera S.P."/>
            <person name="Sreeshan A."/>
            <person name="Augustine A."/>
        </authorList>
    </citation>
    <scope>NUCLEOTIDE SEQUENCE</scope>
    <source>
        <tissue evidence="1">Leaf</tissue>
    </source>
</reference>
<evidence type="ECO:0000313" key="1">
    <source>
        <dbReference type="EMBL" id="MBX45110.1"/>
    </source>
</evidence>
<sequence length="36" mass="4126">MIMFLKQVLGVVYYIILNFCFLNCKPGSCFPAAPQR</sequence>
<dbReference type="AlphaFoldDB" id="A0A2P2NRR9"/>